<dbReference type="InterPro" id="IPR057562">
    <property type="entry name" value="Tli3-like_dom"/>
</dbReference>
<dbReference type="AlphaFoldDB" id="A0AAN0S6G7"/>
<dbReference type="PROSITE" id="PS51257">
    <property type="entry name" value="PROKAR_LIPOPROTEIN"/>
    <property type="match status" value="1"/>
</dbReference>
<sequence length="246" mass="27769">MMNLIIRMCFIYSVFVLSGCVAGPYGGGVAFVNPFSATNNTQKEPENKKQQPEVYGPPQIIYHIDKDRYFTLEEYTRCENGKTFYNNKAKGIHVKVANTSGYMFKGRFFWLSSRDDYLAFPLNDEKPACRGSDKGCMNVVAVTTDGGKTLRSVTYGSNTQDPNGDTKDYDMLVTNDGFYMIEYAFKERSPTSAYALKWTFSPASKESNPAYPGVTGPIYQPELSFDVSQVPQEIMKCDRKLEPKHQ</sequence>
<proteinExistence type="predicted"/>
<feature type="domain" description="Tli3-like" evidence="1">
    <location>
        <begin position="55"/>
        <end position="181"/>
    </location>
</feature>
<accession>A0AAN0S6G7</accession>
<organism evidence="2 3">
    <name type="scientific">Cedecea neteri</name>
    <dbReference type="NCBI Taxonomy" id="158822"/>
    <lineage>
        <taxon>Bacteria</taxon>
        <taxon>Pseudomonadati</taxon>
        <taxon>Pseudomonadota</taxon>
        <taxon>Gammaproteobacteria</taxon>
        <taxon>Enterobacterales</taxon>
        <taxon>Enterobacteriaceae</taxon>
        <taxon>Cedecea</taxon>
    </lineage>
</organism>
<dbReference type="KEGG" id="cem:LH23_16010"/>
<evidence type="ECO:0000313" key="2">
    <source>
        <dbReference type="EMBL" id="AIR62104.1"/>
    </source>
</evidence>
<evidence type="ECO:0000259" key="1">
    <source>
        <dbReference type="Pfam" id="PF24316"/>
    </source>
</evidence>
<dbReference type="Proteomes" id="UP000029516">
    <property type="component" value="Chromosome"/>
</dbReference>
<protein>
    <recommendedName>
        <fullName evidence="1">Tli3-like domain-containing protein</fullName>
    </recommendedName>
</protein>
<gene>
    <name evidence="2" type="ORF">LH23_16010</name>
</gene>
<dbReference type="RefSeq" id="WP_039293029.1">
    <property type="nucleotide sequence ID" value="NZ_CP009458.1"/>
</dbReference>
<dbReference type="EMBL" id="CP009458">
    <property type="protein sequence ID" value="AIR62104.1"/>
    <property type="molecule type" value="Genomic_DNA"/>
</dbReference>
<dbReference type="Pfam" id="PF24316">
    <property type="entry name" value="Tli3"/>
    <property type="match status" value="1"/>
</dbReference>
<name>A0AAN0S6G7_9ENTR</name>
<reference evidence="2 3" key="1">
    <citation type="submission" date="2014-09" db="EMBL/GenBank/DDBJ databases">
        <authorList>
            <person name="Chan K.-G."/>
        </authorList>
    </citation>
    <scope>NUCLEOTIDE SEQUENCE [LARGE SCALE GENOMIC DNA]</scope>
    <source>
        <strain evidence="2 3">M006</strain>
    </source>
</reference>
<evidence type="ECO:0000313" key="3">
    <source>
        <dbReference type="Proteomes" id="UP000029516"/>
    </source>
</evidence>